<accession>A0ABX0XS83</accession>
<name>A0ABX0XS83_9SPHN</name>
<organism evidence="2 3">
    <name type="scientific">Sphingomonas jejuensis</name>
    <dbReference type="NCBI Taxonomy" id="904715"/>
    <lineage>
        <taxon>Bacteria</taxon>
        <taxon>Pseudomonadati</taxon>
        <taxon>Pseudomonadota</taxon>
        <taxon>Alphaproteobacteria</taxon>
        <taxon>Sphingomonadales</taxon>
        <taxon>Sphingomonadaceae</taxon>
        <taxon>Sphingomonas</taxon>
    </lineage>
</organism>
<comment type="caution">
    <text evidence="2">The sequence shown here is derived from an EMBL/GenBank/DDBJ whole genome shotgun (WGS) entry which is preliminary data.</text>
</comment>
<keyword evidence="3" id="KW-1185">Reference proteome</keyword>
<feature type="region of interest" description="Disordered" evidence="1">
    <location>
        <begin position="56"/>
        <end position="81"/>
    </location>
</feature>
<evidence type="ECO:0000313" key="3">
    <source>
        <dbReference type="Proteomes" id="UP000734218"/>
    </source>
</evidence>
<evidence type="ECO:0008006" key="4">
    <source>
        <dbReference type="Google" id="ProtNLM"/>
    </source>
</evidence>
<dbReference type="InterPro" id="IPR011992">
    <property type="entry name" value="EF-hand-dom_pair"/>
</dbReference>
<feature type="compositionally biased region" description="Basic and acidic residues" evidence="1">
    <location>
        <begin position="56"/>
        <end position="70"/>
    </location>
</feature>
<gene>
    <name evidence="2" type="ORF">GGR88_003020</name>
</gene>
<dbReference type="RefSeq" id="WP_209023477.1">
    <property type="nucleotide sequence ID" value="NZ_JAATJE010000006.1"/>
</dbReference>
<dbReference type="SUPFAM" id="SSF47473">
    <property type="entry name" value="EF-hand"/>
    <property type="match status" value="1"/>
</dbReference>
<evidence type="ECO:0000256" key="1">
    <source>
        <dbReference type="SAM" id="MobiDB-lite"/>
    </source>
</evidence>
<proteinExistence type="predicted"/>
<dbReference type="Gene3D" id="1.10.238.10">
    <property type="entry name" value="EF-hand"/>
    <property type="match status" value="1"/>
</dbReference>
<evidence type="ECO:0000313" key="2">
    <source>
        <dbReference type="EMBL" id="NJC35491.1"/>
    </source>
</evidence>
<sequence>MISPILLGLSAASCATAPEPAPDPVNFLLVHDVNRDGVLTKLAFVDDRGRLFDRIDRNGDGYLDRKDSSKQSDLAGLGRSGRGGGGMGGAMAGMGGGGGMGAGPAGGGGMAGGAMAGAARDRVAALQSQAAAASSRARRLVAGLDADEDKRVSRREFTDGVVYVFDVVDANADDRIDPLEAQEFRAEMAAAAGEP</sequence>
<protein>
    <recommendedName>
        <fullName evidence="4">EF-hand domain-containing protein</fullName>
    </recommendedName>
</protein>
<dbReference type="Proteomes" id="UP000734218">
    <property type="component" value="Unassembled WGS sequence"/>
</dbReference>
<dbReference type="EMBL" id="JAATJE010000006">
    <property type="protein sequence ID" value="NJC35491.1"/>
    <property type="molecule type" value="Genomic_DNA"/>
</dbReference>
<reference evidence="2 3" key="1">
    <citation type="submission" date="2020-03" db="EMBL/GenBank/DDBJ databases">
        <title>Genomic Encyclopedia of Type Strains, Phase IV (KMG-IV): sequencing the most valuable type-strain genomes for metagenomic binning, comparative biology and taxonomic classification.</title>
        <authorList>
            <person name="Goeker M."/>
        </authorList>
    </citation>
    <scope>NUCLEOTIDE SEQUENCE [LARGE SCALE GENOMIC DNA]</scope>
    <source>
        <strain evidence="2 3">DSM 27651</strain>
    </source>
</reference>